<dbReference type="Pfam" id="PF12728">
    <property type="entry name" value="HTH_17"/>
    <property type="match status" value="1"/>
</dbReference>
<dbReference type="Gene3D" id="1.10.10.10">
    <property type="entry name" value="Winged helix-like DNA-binding domain superfamily/Winged helix DNA-binding domain"/>
    <property type="match status" value="1"/>
</dbReference>
<feature type="non-terminal residue" evidence="3">
    <location>
        <position position="1"/>
    </location>
</feature>
<dbReference type="AlphaFoldDB" id="A0A382JHM3"/>
<evidence type="ECO:0000313" key="3">
    <source>
        <dbReference type="EMBL" id="SVC11844.1"/>
    </source>
</evidence>
<feature type="region of interest" description="Disordered" evidence="1">
    <location>
        <begin position="57"/>
        <end position="78"/>
    </location>
</feature>
<sequence length="161" mass="18480">VTSNNENTLMGPAEVAKYLGVTERTLYQWAQSGKVPALKVGSVWRFRRNEIDRWLESNRSGPSVDEVEPLTPYSEPPRSKWRIRKQEEEADVAIREACRAYIEATVKTVGRDIFVIDQFEDRFGSDVVRTVVNQLKKDKIITEDEHEGLGGEKVKVIMRRS</sequence>
<dbReference type="GO" id="GO:0003677">
    <property type="term" value="F:DNA binding"/>
    <property type="evidence" value="ECO:0007669"/>
    <property type="project" value="InterPro"/>
</dbReference>
<accession>A0A382JHM3</accession>
<evidence type="ECO:0000256" key="1">
    <source>
        <dbReference type="SAM" id="MobiDB-lite"/>
    </source>
</evidence>
<dbReference type="NCBIfam" id="TIGR01764">
    <property type="entry name" value="excise"/>
    <property type="match status" value="1"/>
</dbReference>
<name>A0A382JHM3_9ZZZZ</name>
<dbReference type="InterPro" id="IPR010093">
    <property type="entry name" value="SinI_DNA-bd"/>
</dbReference>
<protein>
    <recommendedName>
        <fullName evidence="2">Helix-turn-helix domain-containing protein</fullName>
    </recommendedName>
</protein>
<dbReference type="InterPro" id="IPR009061">
    <property type="entry name" value="DNA-bd_dom_put_sf"/>
</dbReference>
<gene>
    <name evidence="3" type="ORF">METZ01_LOCUS264698</name>
</gene>
<organism evidence="3">
    <name type="scientific">marine metagenome</name>
    <dbReference type="NCBI Taxonomy" id="408172"/>
    <lineage>
        <taxon>unclassified sequences</taxon>
        <taxon>metagenomes</taxon>
        <taxon>ecological metagenomes</taxon>
    </lineage>
</organism>
<feature type="domain" description="Helix-turn-helix" evidence="2">
    <location>
        <begin position="9"/>
        <end position="59"/>
    </location>
</feature>
<evidence type="ECO:0000259" key="2">
    <source>
        <dbReference type="Pfam" id="PF12728"/>
    </source>
</evidence>
<dbReference type="InterPro" id="IPR041657">
    <property type="entry name" value="HTH_17"/>
</dbReference>
<proteinExistence type="predicted"/>
<dbReference type="EMBL" id="UINC01074544">
    <property type="protein sequence ID" value="SVC11844.1"/>
    <property type="molecule type" value="Genomic_DNA"/>
</dbReference>
<dbReference type="InterPro" id="IPR036388">
    <property type="entry name" value="WH-like_DNA-bd_sf"/>
</dbReference>
<dbReference type="SUPFAM" id="SSF46955">
    <property type="entry name" value="Putative DNA-binding domain"/>
    <property type="match status" value="1"/>
</dbReference>
<reference evidence="3" key="1">
    <citation type="submission" date="2018-05" db="EMBL/GenBank/DDBJ databases">
        <authorList>
            <person name="Lanie J.A."/>
            <person name="Ng W.-L."/>
            <person name="Kazmierczak K.M."/>
            <person name="Andrzejewski T.M."/>
            <person name="Davidsen T.M."/>
            <person name="Wayne K.J."/>
            <person name="Tettelin H."/>
            <person name="Glass J.I."/>
            <person name="Rusch D."/>
            <person name="Podicherti R."/>
            <person name="Tsui H.-C.T."/>
            <person name="Winkler M.E."/>
        </authorList>
    </citation>
    <scope>NUCLEOTIDE SEQUENCE</scope>
</reference>